<dbReference type="Gene3D" id="2.30.30.40">
    <property type="entry name" value="SH3 Domains"/>
    <property type="match status" value="1"/>
</dbReference>
<comment type="subcellular location">
    <subcellularLocation>
        <location evidence="1">Cytoplasm</location>
    </subcellularLocation>
</comment>
<feature type="compositionally biased region" description="Pro residues" evidence="5">
    <location>
        <begin position="81"/>
        <end position="93"/>
    </location>
</feature>
<evidence type="ECO:0000313" key="7">
    <source>
        <dbReference type="EMBL" id="OZJ06932.1"/>
    </source>
</evidence>
<keyword evidence="8" id="KW-1185">Reference proteome</keyword>
<dbReference type="AlphaFoldDB" id="A0A261Y8J5"/>
<keyword evidence="2 4" id="KW-0728">SH3 domain</keyword>
<dbReference type="GO" id="GO:0051666">
    <property type="term" value="P:actin cortical patch localization"/>
    <property type="evidence" value="ECO:0007669"/>
    <property type="project" value="InterPro"/>
</dbReference>
<dbReference type="PRINTS" id="PR00452">
    <property type="entry name" value="SH3DOMAIN"/>
</dbReference>
<keyword evidence="3" id="KW-0963">Cytoplasm</keyword>
<dbReference type="GO" id="GO:0015629">
    <property type="term" value="C:actin cytoskeleton"/>
    <property type="evidence" value="ECO:0007669"/>
    <property type="project" value="TreeGrafter"/>
</dbReference>
<dbReference type="InterPro" id="IPR036028">
    <property type="entry name" value="SH3-like_dom_sf"/>
</dbReference>
<dbReference type="PRINTS" id="PR00499">
    <property type="entry name" value="P67PHOX"/>
</dbReference>
<dbReference type="InterPro" id="IPR046982">
    <property type="entry name" value="BIN3/RVS161-like"/>
</dbReference>
<dbReference type="SUPFAM" id="SSF50044">
    <property type="entry name" value="SH3-domain"/>
    <property type="match status" value="1"/>
</dbReference>
<dbReference type="GO" id="GO:0005737">
    <property type="term" value="C:cytoplasm"/>
    <property type="evidence" value="ECO:0007669"/>
    <property type="project" value="UniProtKB-SubCell"/>
</dbReference>
<evidence type="ECO:0000259" key="6">
    <source>
        <dbReference type="PROSITE" id="PS50002"/>
    </source>
</evidence>
<dbReference type="PROSITE" id="PS50002">
    <property type="entry name" value="SH3"/>
    <property type="match status" value="1"/>
</dbReference>
<dbReference type="InterPro" id="IPR001452">
    <property type="entry name" value="SH3_domain"/>
</dbReference>
<accession>A0A261Y8J5</accession>
<dbReference type="EMBL" id="MVBO01000001">
    <property type="protein sequence ID" value="OZJ06932.1"/>
    <property type="molecule type" value="Genomic_DNA"/>
</dbReference>
<evidence type="ECO:0000313" key="8">
    <source>
        <dbReference type="Proteomes" id="UP000242875"/>
    </source>
</evidence>
<dbReference type="PANTHER" id="PTHR47174:SF3">
    <property type="entry name" value="BRIDGING INTEGRATOR 3"/>
    <property type="match status" value="1"/>
</dbReference>
<dbReference type="GO" id="GO:0008289">
    <property type="term" value="F:lipid binding"/>
    <property type="evidence" value="ECO:0007669"/>
    <property type="project" value="TreeGrafter"/>
</dbReference>
<name>A0A261Y8J5_9FUNG</name>
<gene>
    <name evidence="7" type="ORF">BZG36_00177</name>
</gene>
<comment type="caution">
    <text evidence="7">The sequence shown here is derived from an EMBL/GenBank/DDBJ whole genome shotgun (WGS) entry which is preliminary data.</text>
</comment>
<feature type="domain" description="SH3" evidence="6">
    <location>
        <begin position="143"/>
        <end position="202"/>
    </location>
</feature>
<evidence type="ECO:0000256" key="1">
    <source>
        <dbReference type="ARBA" id="ARBA00004496"/>
    </source>
</evidence>
<dbReference type="SMART" id="SM00326">
    <property type="entry name" value="SH3"/>
    <property type="match status" value="1"/>
</dbReference>
<evidence type="ECO:0000256" key="3">
    <source>
        <dbReference type="ARBA" id="ARBA00022490"/>
    </source>
</evidence>
<evidence type="ECO:0000256" key="2">
    <source>
        <dbReference type="ARBA" id="ARBA00022443"/>
    </source>
</evidence>
<sequence length="262" mass="27970">MDTSRYAQHILASIKTDLALLSEAQVLSQEAHNAILSQLDSVTLGQDSNKASAAPKPSLPPRSNSGVASRWSYSAPKPSSTQPPPVPTSPPPVRKFTPVVPQVQPPTSQPSYAYPATPNSQTSSYGPPSSSSRPPVSSPGVITVGSEVEAIYDYKGDPIEDLSFRKGDIITITEVVNQDWYRGKIGYRSGMFPDNHVRLINKSNGYAPTPTAYGPVVTTTPEVDPKEEEHNQMKKEFKSAAIHGAGWGVGSAVAGGIVRSIF</sequence>
<organism evidence="7 8">
    <name type="scientific">Bifiguratus adelaidae</name>
    <dbReference type="NCBI Taxonomy" id="1938954"/>
    <lineage>
        <taxon>Eukaryota</taxon>
        <taxon>Fungi</taxon>
        <taxon>Fungi incertae sedis</taxon>
        <taxon>Mucoromycota</taxon>
        <taxon>Mucoromycotina</taxon>
        <taxon>Endogonomycetes</taxon>
        <taxon>Endogonales</taxon>
        <taxon>Endogonales incertae sedis</taxon>
        <taxon>Bifiguratus</taxon>
    </lineage>
</organism>
<feature type="region of interest" description="Disordered" evidence="5">
    <location>
        <begin position="47"/>
        <end position="141"/>
    </location>
</feature>
<dbReference type="GO" id="GO:0097320">
    <property type="term" value="P:plasma membrane tubulation"/>
    <property type="evidence" value="ECO:0007669"/>
    <property type="project" value="TreeGrafter"/>
</dbReference>
<evidence type="ECO:0000256" key="5">
    <source>
        <dbReference type="SAM" id="MobiDB-lite"/>
    </source>
</evidence>
<dbReference type="Pfam" id="PF00018">
    <property type="entry name" value="SH3_1"/>
    <property type="match status" value="1"/>
</dbReference>
<reference evidence="7 8" key="1">
    <citation type="journal article" date="2017" name="Mycologia">
        <title>Bifiguratus adelaidae, gen. et sp. nov., a new member of Mucoromycotina in endophytic and soil-dwelling habitats.</title>
        <authorList>
            <person name="Torres-Cruz T.J."/>
            <person name="Billingsley Tobias T.L."/>
            <person name="Almatruk M."/>
            <person name="Hesse C."/>
            <person name="Kuske C.R."/>
            <person name="Desiro A."/>
            <person name="Benucci G.M."/>
            <person name="Bonito G."/>
            <person name="Stajich J.E."/>
            <person name="Dunlap C."/>
            <person name="Arnold A.E."/>
            <person name="Porras-Alfaro A."/>
        </authorList>
    </citation>
    <scope>NUCLEOTIDE SEQUENCE [LARGE SCALE GENOMIC DNA]</scope>
    <source>
        <strain evidence="7 8">AZ0501</strain>
    </source>
</reference>
<dbReference type="PANTHER" id="PTHR47174">
    <property type="entry name" value="BRIDGING INTEGRATOR 3"/>
    <property type="match status" value="1"/>
</dbReference>
<dbReference type="GO" id="GO:0006897">
    <property type="term" value="P:endocytosis"/>
    <property type="evidence" value="ECO:0007669"/>
    <property type="project" value="InterPro"/>
</dbReference>
<dbReference type="Proteomes" id="UP000242875">
    <property type="component" value="Unassembled WGS sequence"/>
</dbReference>
<proteinExistence type="predicted"/>
<evidence type="ECO:0000256" key="4">
    <source>
        <dbReference type="PROSITE-ProRule" id="PRU00192"/>
    </source>
</evidence>
<protein>
    <recommendedName>
        <fullName evidence="6">SH3 domain-containing protein</fullName>
    </recommendedName>
</protein>
<dbReference type="OrthoDB" id="443981at2759"/>
<feature type="compositionally biased region" description="Low complexity" evidence="5">
    <location>
        <begin position="120"/>
        <end position="139"/>
    </location>
</feature>